<dbReference type="AlphaFoldDB" id="A0A829NXH1"/>
<dbReference type="InterPro" id="IPR036420">
    <property type="entry name" value="BRCT_dom_sf"/>
</dbReference>
<dbReference type="Pfam" id="PF00533">
    <property type="entry name" value="BRCT"/>
    <property type="match status" value="1"/>
</dbReference>
<evidence type="ECO:0000313" key="2">
    <source>
        <dbReference type="EMBL" id="ETD20157.1"/>
    </source>
</evidence>
<dbReference type="InterPro" id="IPR001357">
    <property type="entry name" value="BRCT_dom"/>
</dbReference>
<feature type="domain" description="BRCT" evidence="1">
    <location>
        <begin position="214"/>
        <end position="292"/>
    </location>
</feature>
<keyword evidence="3" id="KW-1185">Reference proteome</keyword>
<comment type="caution">
    <text evidence="2">The sequence shown here is derived from an EMBL/GenBank/DDBJ whole genome shotgun (WGS) entry which is preliminary data.</text>
</comment>
<reference evidence="2 3" key="1">
    <citation type="submission" date="2013-10" db="EMBL/GenBank/DDBJ databases">
        <title>The Genome Sequence of Ruminococcus gnavus CC55_001C.</title>
        <authorList>
            <consortium name="The Broad Institute Genomics Platform"/>
            <person name="Earl A."/>
            <person name="Allen-Vercoe E."/>
            <person name="Daigneault M."/>
            <person name="Young S.K."/>
            <person name="Zeng Q."/>
            <person name="Gargeya S."/>
            <person name="Fitzgerald M."/>
            <person name="Abouelleil A."/>
            <person name="Alvarado L."/>
            <person name="Chapman S.B."/>
            <person name="Gainer-Dewar J."/>
            <person name="Goldberg J."/>
            <person name="Griggs A."/>
            <person name="Gujja S."/>
            <person name="Hansen M."/>
            <person name="Howarth C."/>
            <person name="Imamovic A."/>
            <person name="Ireland A."/>
            <person name="Larimer J."/>
            <person name="McCowan C."/>
            <person name="Murphy C."/>
            <person name="Pearson M."/>
            <person name="Poon T.W."/>
            <person name="Priest M."/>
            <person name="Roberts A."/>
            <person name="Saif S."/>
            <person name="Shea T."/>
            <person name="Sykes S."/>
            <person name="Wortman J."/>
            <person name="Nusbaum C."/>
            <person name="Birren B."/>
        </authorList>
    </citation>
    <scope>NUCLEOTIDE SEQUENCE [LARGE SCALE GENOMIC DNA]</scope>
    <source>
        <strain evidence="2 3">CC55_001C</strain>
    </source>
</reference>
<evidence type="ECO:0000259" key="1">
    <source>
        <dbReference type="PROSITE" id="PS50172"/>
    </source>
</evidence>
<accession>A0A829NXH1</accession>
<dbReference type="Proteomes" id="UP000018690">
    <property type="component" value="Unassembled WGS sequence"/>
</dbReference>
<dbReference type="SUPFAM" id="SSF52113">
    <property type="entry name" value="BRCT domain"/>
    <property type="match status" value="1"/>
</dbReference>
<proteinExistence type="predicted"/>
<dbReference type="EMBL" id="AZJF01000001">
    <property type="protein sequence ID" value="ETD20157.1"/>
    <property type="molecule type" value="Genomic_DNA"/>
</dbReference>
<dbReference type="PROSITE" id="PS50172">
    <property type="entry name" value="BRCT"/>
    <property type="match status" value="1"/>
</dbReference>
<sequence>MKNLSELEDYRCFTTPAELHKAINTLKGIVAGITTDYQISEDEVNELSHWCMSHQHLVNRHPFSELIPMIEEAYEDGVVTSSEANDIVWLCNNFVSDSDYYDFLTSSLQFLQGLIHGILADGEITNEEISTLNKWISANEYLSGCYPFDEIESLLLTILADGKITDEERNILKAYLSNFIDLTTSYNLNQPELDALKEKYSIQGICAVCQEIEFKDNLFCFTGQSTRAKRNDIAELVESLGGKFNNNITKKTRYLIVGNDGNPCWAFSCYGRKIEDAIAKRKDGQQLTIVNEVDFWDIIDDLL</sequence>
<evidence type="ECO:0000313" key="3">
    <source>
        <dbReference type="Proteomes" id="UP000018690"/>
    </source>
</evidence>
<organism evidence="2 3">
    <name type="scientific">Mediterraneibacter gnavus (strain CC55_001C)</name>
    <dbReference type="NCBI Taxonomy" id="1073375"/>
    <lineage>
        <taxon>Bacteria</taxon>
        <taxon>Bacillati</taxon>
        <taxon>Bacillota</taxon>
        <taxon>Clostridia</taxon>
        <taxon>Lachnospirales</taxon>
        <taxon>Lachnospiraceae</taxon>
        <taxon>Mediterraneibacter</taxon>
    </lineage>
</organism>
<gene>
    <name evidence="2" type="ORF">HMPREF1201_00154</name>
</gene>
<protein>
    <recommendedName>
        <fullName evidence="1">BRCT domain-containing protein</fullName>
    </recommendedName>
</protein>
<dbReference type="Gene3D" id="3.40.50.10190">
    <property type="entry name" value="BRCT domain"/>
    <property type="match status" value="1"/>
</dbReference>
<dbReference type="RefSeq" id="WP_009244687.1">
    <property type="nucleotide sequence ID" value="NZ_KI669414.1"/>
</dbReference>
<dbReference type="CDD" id="cd17748">
    <property type="entry name" value="BRCT_DNA_ligase_like"/>
    <property type="match status" value="1"/>
</dbReference>
<name>A0A829NXH1_MEDG5</name>